<proteinExistence type="predicted"/>
<dbReference type="STRING" id="59919.PMM1945"/>
<protein>
    <submittedName>
        <fullName evidence="2">Uncharacterized protein</fullName>
    </submittedName>
</protein>
<evidence type="ECO:0000256" key="1">
    <source>
        <dbReference type="SAM" id="Phobius"/>
    </source>
</evidence>
<dbReference type="AlphaFoldDB" id="A8WIG3"/>
<organism evidence="2 3">
    <name type="scientific">Prochlorococcus marinus subsp. pastoris (strain CCMP1986 / NIES-2087 / MED4)</name>
    <dbReference type="NCBI Taxonomy" id="59919"/>
    <lineage>
        <taxon>Bacteria</taxon>
        <taxon>Bacillati</taxon>
        <taxon>Cyanobacteriota</taxon>
        <taxon>Cyanophyceae</taxon>
        <taxon>Synechococcales</taxon>
        <taxon>Prochlorococcaceae</taxon>
        <taxon>Prochlorococcus</taxon>
    </lineage>
</organism>
<reference evidence="2 3" key="1">
    <citation type="journal article" date="2003" name="Nature">
        <title>Genome divergence in two Prochlorococcus ecotypes reflects oceanic niche differentiation.</title>
        <authorList>
            <person name="Rocap G."/>
            <person name="Larimer F.W."/>
            <person name="Lamerdin J.E."/>
            <person name="Malfatti S."/>
            <person name="Chain P."/>
            <person name="Ahlgren N.A."/>
            <person name="Arellano A."/>
            <person name="Coleman M."/>
            <person name="Hauser L."/>
            <person name="Hess W.R."/>
            <person name="Johnson Z.I."/>
            <person name="Land M.L."/>
            <person name="Lindell D."/>
            <person name="Post A.F."/>
            <person name="Regala W."/>
            <person name="Shah M."/>
            <person name="Shaw S.L."/>
            <person name="Steglich C."/>
            <person name="Sullivan M.B."/>
            <person name="Ting C.S."/>
            <person name="Tolonen A."/>
            <person name="Webb E.A."/>
            <person name="Zinser E.R."/>
            <person name="Chisholm S.W."/>
        </authorList>
    </citation>
    <scope>NUCLEOTIDE SEQUENCE [LARGE SCALE GENOMIC DNA]</scope>
    <source>
        <strain evidence="3">CCMP1986 / NIES-2087 / MED4</strain>
    </source>
</reference>
<keyword evidence="1" id="KW-1133">Transmembrane helix</keyword>
<evidence type="ECO:0000313" key="2">
    <source>
        <dbReference type="EMBL" id="CAP16450.1"/>
    </source>
</evidence>
<sequence>MKYFIGIIILLLGIFIITDLAFKTRYTRKRLSDKNKNE</sequence>
<dbReference type="Proteomes" id="UP000001026">
    <property type="component" value="Chromosome"/>
</dbReference>
<keyword evidence="1" id="KW-0472">Membrane</keyword>
<feature type="transmembrane region" description="Helical" evidence="1">
    <location>
        <begin position="6"/>
        <end position="22"/>
    </location>
</feature>
<gene>
    <name evidence="2" type="ordered locus">PMM1945</name>
</gene>
<accession>A8WIG3</accession>
<keyword evidence="1" id="KW-0812">Transmembrane</keyword>
<name>A8WIG3_PROMP</name>
<dbReference type="KEGG" id="pmm:PMM1945"/>
<evidence type="ECO:0000313" key="3">
    <source>
        <dbReference type="Proteomes" id="UP000001026"/>
    </source>
</evidence>
<dbReference type="HOGENOM" id="CLU_3331579_0_0_3"/>
<dbReference type="EMBL" id="BX548174">
    <property type="protein sequence ID" value="CAP16450.1"/>
    <property type="molecule type" value="Genomic_DNA"/>
</dbReference>